<keyword evidence="3 5" id="KW-1133">Transmembrane helix</keyword>
<sequence length="159" mass="17304">MPIARWAPLAGRITADLVKHAWSVFLLLAVGYLMGFRVETSMLELLAMVGLVLVFALAFSWISVLVGVIARDPEQVQIFGFTVLFPVTFVSNVFVPTETMPGWLQPIVEANPVTILSDAARGLLIGGPVAEPVVWTLVWAGVIMLVFAPISVFALKRKV</sequence>
<feature type="transmembrane region" description="Helical" evidence="5">
    <location>
        <begin position="76"/>
        <end position="95"/>
    </location>
</feature>
<dbReference type="PANTHER" id="PTHR43229:SF2">
    <property type="entry name" value="NODULATION PROTEIN J"/>
    <property type="match status" value="1"/>
</dbReference>
<dbReference type="GO" id="GO:0140359">
    <property type="term" value="F:ABC-type transporter activity"/>
    <property type="evidence" value="ECO:0007669"/>
    <property type="project" value="InterPro"/>
</dbReference>
<dbReference type="PANTHER" id="PTHR43229">
    <property type="entry name" value="NODULATION PROTEIN J"/>
    <property type="match status" value="1"/>
</dbReference>
<feature type="transmembrane region" description="Helical" evidence="5">
    <location>
        <begin position="45"/>
        <end position="69"/>
    </location>
</feature>
<keyword evidence="5" id="KW-1003">Cell membrane</keyword>
<comment type="similarity">
    <text evidence="5">Belongs to the ABC-2 integral membrane protein family.</text>
</comment>
<proteinExistence type="inferred from homology"/>
<organism evidence="7 8">
    <name type="scientific">Kribbella steppae</name>
    <dbReference type="NCBI Taxonomy" id="2512223"/>
    <lineage>
        <taxon>Bacteria</taxon>
        <taxon>Bacillati</taxon>
        <taxon>Actinomycetota</taxon>
        <taxon>Actinomycetes</taxon>
        <taxon>Propionibacteriales</taxon>
        <taxon>Kribbellaceae</taxon>
        <taxon>Kribbella</taxon>
    </lineage>
</organism>
<dbReference type="EMBL" id="SLWN01000004">
    <property type="protein sequence ID" value="TCO32407.1"/>
    <property type="molecule type" value="Genomic_DNA"/>
</dbReference>
<comment type="caution">
    <text evidence="7">The sequence shown here is derived from an EMBL/GenBank/DDBJ whole genome shotgun (WGS) entry which is preliminary data.</text>
</comment>
<feature type="domain" description="ABC transmembrane type-2" evidence="6">
    <location>
        <begin position="83"/>
        <end position="158"/>
    </location>
</feature>
<dbReference type="InterPro" id="IPR047817">
    <property type="entry name" value="ABC2_TM_bact-type"/>
</dbReference>
<dbReference type="GO" id="GO:0005886">
    <property type="term" value="C:plasma membrane"/>
    <property type="evidence" value="ECO:0007669"/>
    <property type="project" value="UniProtKB-SubCell"/>
</dbReference>
<evidence type="ECO:0000256" key="5">
    <source>
        <dbReference type="RuleBase" id="RU361157"/>
    </source>
</evidence>
<name>A0A4R2HMY7_9ACTN</name>
<reference evidence="7 8" key="1">
    <citation type="journal article" date="2015" name="Stand. Genomic Sci.">
        <title>Genomic Encyclopedia of Bacterial and Archaeal Type Strains, Phase III: the genomes of soil and plant-associated and newly described type strains.</title>
        <authorList>
            <person name="Whitman W.B."/>
            <person name="Woyke T."/>
            <person name="Klenk H.P."/>
            <person name="Zhou Y."/>
            <person name="Lilburn T.G."/>
            <person name="Beck B.J."/>
            <person name="De Vos P."/>
            <person name="Vandamme P."/>
            <person name="Eisen J.A."/>
            <person name="Garrity G."/>
            <person name="Hugenholtz P."/>
            <person name="Kyrpides N.C."/>
        </authorList>
    </citation>
    <scope>NUCLEOTIDE SEQUENCE [LARGE SCALE GENOMIC DNA]</scope>
    <source>
        <strain evidence="7 8">VKM Ac-2572</strain>
    </source>
</reference>
<evidence type="ECO:0000256" key="1">
    <source>
        <dbReference type="ARBA" id="ARBA00004141"/>
    </source>
</evidence>
<keyword evidence="4 5" id="KW-0472">Membrane</keyword>
<dbReference type="InterPro" id="IPR013525">
    <property type="entry name" value="ABC2_TM"/>
</dbReference>
<evidence type="ECO:0000256" key="2">
    <source>
        <dbReference type="ARBA" id="ARBA00022692"/>
    </source>
</evidence>
<keyword evidence="2 5" id="KW-0812">Transmembrane</keyword>
<feature type="transmembrane region" description="Helical" evidence="5">
    <location>
        <begin position="21"/>
        <end position="39"/>
    </location>
</feature>
<dbReference type="PROSITE" id="PS51012">
    <property type="entry name" value="ABC_TM2"/>
    <property type="match status" value="1"/>
</dbReference>
<dbReference type="InterPro" id="IPR051784">
    <property type="entry name" value="Nod_factor_ABC_transporter"/>
</dbReference>
<accession>A0A4R2HMY7</accession>
<keyword evidence="8" id="KW-1185">Reference proteome</keyword>
<evidence type="ECO:0000256" key="4">
    <source>
        <dbReference type="ARBA" id="ARBA00023136"/>
    </source>
</evidence>
<dbReference type="AlphaFoldDB" id="A0A4R2HMY7"/>
<keyword evidence="5" id="KW-0813">Transport</keyword>
<dbReference type="Pfam" id="PF01061">
    <property type="entry name" value="ABC2_membrane"/>
    <property type="match status" value="1"/>
</dbReference>
<evidence type="ECO:0000313" key="8">
    <source>
        <dbReference type="Proteomes" id="UP000294508"/>
    </source>
</evidence>
<dbReference type="Proteomes" id="UP000294508">
    <property type="component" value="Unassembled WGS sequence"/>
</dbReference>
<protein>
    <recommendedName>
        <fullName evidence="5">Transport permease protein</fullName>
    </recommendedName>
</protein>
<comment type="subcellular location">
    <subcellularLocation>
        <location evidence="5">Cell membrane</location>
        <topology evidence="5">Multi-pass membrane protein</topology>
    </subcellularLocation>
    <subcellularLocation>
        <location evidence="1">Membrane</location>
        <topology evidence="1">Multi-pass membrane protein</topology>
    </subcellularLocation>
</comment>
<comment type="caution">
    <text evidence="5">Lacks conserved residue(s) required for the propagation of feature annotation.</text>
</comment>
<feature type="transmembrane region" description="Helical" evidence="5">
    <location>
        <begin position="133"/>
        <end position="155"/>
    </location>
</feature>
<evidence type="ECO:0000259" key="6">
    <source>
        <dbReference type="PROSITE" id="PS51012"/>
    </source>
</evidence>
<gene>
    <name evidence="7" type="ORF">EV652_10413</name>
</gene>
<evidence type="ECO:0000313" key="7">
    <source>
        <dbReference type="EMBL" id="TCO32407.1"/>
    </source>
</evidence>
<evidence type="ECO:0000256" key="3">
    <source>
        <dbReference type="ARBA" id="ARBA00022989"/>
    </source>
</evidence>